<dbReference type="InterPro" id="IPR000611">
    <property type="entry name" value="NPY_rcpt"/>
</dbReference>
<dbReference type="AlphaFoldDB" id="A0AAN9TG80"/>
<dbReference type="Gene3D" id="1.20.1070.10">
    <property type="entry name" value="Rhodopsin 7-helix transmembrane proteins"/>
    <property type="match status" value="1"/>
</dbReference>
<feature type="transmembrane region" description="Helical" evidence="9">
    <location>
        <begin position="40"/>
        <end position="62"/>
    </location>
</feature>
<evidence type="ECO:0000313" key="11">
    <source>
        <dbReference type="EMBL" id="KAK7586106.1"/>
    </source>
</evidence>
<dbReference type="PROSITE" id="PS50262">
    <property type="entry name" value="G_PROTEIN_RECEP_F1_2"/>
    <property type="match status" value="1"/>
</dbReference>
<evidence type="ECO:0000256" key="4">
    <source>
        <dbReference type="ARBA" id="ARBA00022989"/>
    </source>
</evidence>
<proteinExistence type="inferred from homology"/>
<keyword evidence="5" id="KW-0297">G-protein coupled receptor</keyword>
<feature type="transmembrane region" description="Helical" evidence="9">
    <location>
        <begin position="268"/>
        <end position="290"/>
    </location>
</feature>
<comment type="caution">
    <text evidence="11">The sequence shown here is derived from an EMBL/GenBank/DDBJ whole genome shotgun (WGS) entry which is preliminary data.</text>
</comment>
<keyword evidence="6 9" id="KW-0472">Membrane</keyword>
<keyword evidence="8" id="KW-0807">Transducer</keyword>
<gene>
    <name evidence="11" type="ORF">V9T40_003982</name>
</gene>
<evidence type="ECO:0000256" key="6">
    <source>
        <dbReference type="ARBA" id="ARBA00023136"/>
    </source>
</evidence>
<dbReference type="PANTHER" id="PTHR45695">
    <property type="entry name" value="LEUCOKININ RECEPTOR-RELATED"/>
    <property type="match status" value="1"/>
</dbReference>
<evidence type="ECO:0000256" key="3">
    <source>
        <dbReference type="ARBA" id="ARBA00022692"/>
    </source>
</evidence>
<dbReference type="Proteomes" id="UP001367676">
    <property type="component" value="Unassembled WGS sequence"/>
</dbReference>
<dbReference type="PRINTS" id="PR00237">
    <property type="entry name" value="GPCRRHODOPSN"/>
</dbReference>
<dbReference type="PANTHER" id="PTHR45695:SF37">
    <property type="entry name" value="FREE FATTY ACID RECEPTOR 4-LIKE"/>
    <property type="match status" value="1"/>
</dbReference>
<dbReference type="GO" id="GO:0005886">
    <property type="term" value="C:plasma membrane"/>
    <property type="evidence" value="ECO:0007669"/>
    <property type="project" value="TreeGrafter"/>
</dbReference>
<dbReference type="SUPFAM" id="SSF81321">
    <property type="entry name" value="Family A G protein-coupled receptor-like"/>
    <property type="match status" value="1"/>
</dbReference>
<evidence type="ECO:0000256" key="1">
    <source>
        <dbReference type="ARBA" id="ARBA00004141"/>
    </source>
</evidence>
<evidence type="ECO:0000256" key="9">
    <source>
        <dbReference type="SAM" id="Phobius"/>
    </source>
</evidence>
<accession>A0AAN9TG80</accession>
<dbReference type="Pfam" id="PF00001">
    <property type="entry name" value="7tm_1"/>
    <property type="match status" value="1"/>
</dbReference>
<evidence type="ECO:0000313" key="12">
    <source>
        <dbReference type="Proteomes" id="UP001367676"/>
    </source>
</evidence>
<protein>
    <recommendedName>
        <fullName evidence="10">G-protein coupled receptors family 1 profile domain-containing protein</fullName>
    </recommendedName>
</protein>
<organism evidence="11 12">
    <name type="scientific">Parthenolecanium corni</name>
    <dbReference type="NCBI Taxonomy" id="536013"/>
    <lineage>
        <taxon>Eukaryota</taxon>
        <taxon>Metazoa</taxon>
        <taxon>Ecdysozoa</taxon>
        <taxon>Arthropoda</taxon>
        <taxon>Hexapoda</taxon>
        <taxon>Insecta</taxon>
        <taxon>Pterygota</taxon>
        <taxon>Neoptera</taxon>
        <taxon>Paraneoptera</taxon>
        <taxon>Hemiptera</taxon>
        <taxon>Sternorrhyncha</taxon>
        <taxon>Coccoidea</taxon>
        <taxon>Coccidae</taxon>
        <taxon>Parthenolecanium</taxon>
    </lineage>
</organism>
<reference evidence="11 12" key="1">
    <citation type="submission" date="2024-03" db="EMBL/GenBank/DDBJ databases">
        <title>Adaptation during the transition from Ophiocordyceps entomopathogen to insect associate is accompanied by gene loss and intensified selection.</title>
        <authorList>
            <person name="Ward C.M."/>
            <person name="Onetto C.A."/>
            <person name="Borneman A.R."/>
        </authorList>
    </citation>
    <scope>NUCLEOTIDE SEQUENCE [LARGE SCALE GENOMIC DNA]</scope>
    <source>
        <strain evidence="11">AWRI1</strain>
        <tissue evidence="11">Single Adult Female</tissue>
    </source>
</reference>
<keyword evidence="12" id="KW-1185">Reference proteome</keyword>
<evidence type="ECO:0000256" key="8">
    <source>
        <dbReference type="ARBA" id="ARBA00023224"/>
    </source>
</evidence>
<dbReference type="InterPro" id="IPR000276">
    <property type="entry name" value="GPCR_Rhodpsn"/>
</dbReference>
<dbReference type="SMART" id="SM01381">
    <property type="entry name" value="7TM_GPCR_Srsx"/>
    <property type="match status" value="1"/>
</dbReference>
<evidence type="ECO:0000256" key="2">
    <source>
        <dbReference type="ARBA" id="ARBA00010663"/>
    </source>
</evidence>
<comment type="subcellular location">
    <subcellularLocation>
        <location evidence="1">Membrane</location>
        <topology evidence="1">Multi-pass membrane protein</topology>
    </subcellularLocation>
</comment>
<dbReference type="CDD" id="cd00637">
    <property type="entry name" value="7tm_classA_rhodopsin-like"/>
    <property type="match status" value="1"/>
</dbReference>
<evidence type="ECO:0000256" key="7">
    <source>
        <dbReference type="ARBA" id="ARBA00023170"/>
    </source>
</evidence>
<feature type="domain" description="G-protein coupled receptors family 1 profile" evidence="10">
    <location>
        <begin position="53"/>
        <end position="328"/>
    </location>
</feature>
<dbReference type="PRINTS" id="PR01012">
    <property type="entry name" value="NRPEPTIDEYR"/>
</dbReference>
<feature type="transmembrane region" description="Helical" evidence="9">
    <location>
        <begin position="74"/>
        <end position="93"/>
    </location>
</feature>
<comment type="similarity">
    <text evidence="2">Belongs to the G-protein coupled receptor 1 family.</text>
</comment>
<evidence type="ECO:0000256" key="5">
    <source>
        <dbReference type="ARBA" id="ARBA00023040"/>
    </source>
</evidence>
<feature type="transmembrane region" description="Helical" evidence="9">
    <location>
        <begin position="310"/>
        <end position="331"/>
    </location>
</feature>
<keyword evidence="7" id="KW-0675">Receptor</keyword>
<dbReference type="InterPro" id="IPR017452">
    <property type="entry name" value="GPCR_Rhodpsn_7TM"/>
</dbReference>
<feature type="transmembrane region" description="Helical" evidence="9">
    <location>
        <begin position="113"/>
        <end position="131"/>
    </location>
</feature>
<keyword evidence="4 9" id="KW-1133">Transmembrane helix</keyword>
<name>A0AAN9TG80_9HEMI</name>
<sequence length="387" mass="44976">MSYNSSYFFGDDTISGWGPRYFFSFYSEYGEGRSGMIIEVSFFVVIFVLSFIANLMIAAAVLKYPEMRTVTNCFLLNLTAADIAFVAGIPALVYTRLNHEWELGNFACKLLPYSQFVCGFVLLWTLTWISMDRYRCIVVPPFRSQLTPKRACLLTTITWLIASVIFLPVALWFREQTTDNNLRICTLVFPKNDTVNVSLLFLVPTLLLSCIAPLTMFVYYYQQIFRKLNETKDRWRNNDKNKFGSNKPDVLRQQEEIRLNRHMRVIRILLLNVLVVLIMWLPITVIMFLIYVDGSRPNHDTNFFLRSHHFIWTLLIALLNTVVNPLLYGVMSENFRKCFLRMRFLSRQRKALTRQIFCDGGPGSSSSKTPTMVKTQFQFTNAISIID</sequence>
<keyword evidence="3 9" id="KW-0812">Transmembrane</keyword>
<feature type="transmembrane region" description="Helical" evidence="9">
    <location>
        <begin position="151"/>
        <end position="173"/>
    </location>
</feature>
<feature type="transmembrane region" description="Helical" evidence="9">
    <location>
        <begin position="199"/>
        <end position="221"/>
    </location>
</feature>
<evidence type="ECO:0000259" key="10">
    <source>
        <dbReference type="PROSITE" id="PS50262"/>
    </source>
</evidence>
<dbReference type="GO" id="GO:0004983">
    <property type="term" value="F:neuropeptide Y receptor activity"/>
    <property type="evidence" value="ECO:0007669"/>
    <property type="project" value="InterPro"/>
</dbReference>
<dbReference type="EMBL" id="JBBCAQ010000027">
    <property type="protein sequence ID" value="KAK7586106.1"/>
    <property type="molecule type" value="Genomic_DNA"/>
</dbReference>